<keyword evidence="4" id="KW-1185">Reference proteome</keyword>
<dbReference type="AlphaFoldDB" id="A0AAE1JZ18"/>
<proteinExistence type="predicted"/>
<dbReference type="Proteomes" id="UP001286313">
    <property type="component" value="Unassembled WGS sequence"/>
</dbReference>
<comment type="caution">
    <text evidence="3">The sequence shown here is derived from an EMBL/GenBank/DDBJ whole genome shotgun (WGS) entry which is preliminary data.</text>
</comment>
<dbReference type="EMBL" id="JAWQEG010006690">
    <property type="protein sequence ID" value="KAK3854143.1"/>
    <property type="molecule type" value="Genomic_DNA"/>
</dbReference>
<evidence type="ECO:0000313" key="4">
    <source>
        <dbReference type="Proteomes" id="UP001286313"/>
    </source>
</evidence>
<dbReference type="EMBL" id="JAWQEG010005038">
    <property type="protein sequence ID" value="KAK3859373.1"/>
    <property type="molecule type" value="Genomic_DNA"/>
</dbReference>
<protein>
    <submittedName>
        <fullName evidence="3">Uncharacterized protein</fullName>
    </submittedName>
</protein>
<name>A0AAE1JZ18_PETCI</name>
<feature type="region of interest" description="Disordered" evidence="1">
    <location>
        <begin position="1"/>
        <end position="76"/>
    </location>
</feature>
<accession>A0AAE1JZ18</accession>
<evidence type="ECO:0000313" key="3">
    <source>
        <dbReference type="EMBL" id="KAK3859373.1"/>
    </source>
</evidence>
<feature type="compositionally biased region" description="Low complexity" evidence="1">
    <location>
        <begin position="44"/>
        <end position="59"/>
    </location>
</feature>
<sequence>MAGEVRQHTAHSHCPAPTHPEPARPQHTPPHPYRGGGVDGITRPTPTVTTAPTSVTTPTLVPPPANVPLRTNSFCG</sequence>
<evidence type="ECO:0000256" key="1">
    <source>
        <dbReference type="SAM" id="MobiDB-lite"/>
    </source>
</evidence>
<organism evidence="3 4">
    <name type="scientific">Petrolisthes cinctipes</name>
    <name type="common">Flat porcelain crab</name>
    <dbReference type="NCBI Taxonomy" id="88211"/>
    <lineage>
        <taxon>Eukaryota</taxon>
        <taxon>Metazoa</taxon>
        <taxon>Ecdysozoa</taxon>
        <taxon>Arthropoda</taxon>
        <taxon>Crustacea</taxon>
        <taxon>Multicrustacea</taxon>
        <taxon>Malacostraca</taxon>
        <taxon>Eumalacostraca</taxon>
        <taxon>Eucarida</taxon>
        <taxon>Decapoda</taxon>
        <taxon>Pleocyemata</taxon>
        <taxon>Anomura</taxon>
        <taxon>Galatheoidea</taxon>
        <taxon>Porcellanidae</taxon>
        <taxon>Petrolisthes</taxon>
    </lineage>
</organism>
<reference evidence="3" key="1">
    <citation type="submission" date="2023-10" db="EMBL/GenBank/DDBJ databases">
        <title>Genome assemblies of two species of porcelain crab, Petrolisthes cinctipes and Petrolisthes manimaculis (Anomura: Porcellanidae).</title>
        <authorList>
            <person name="Angst P."/>
        </authorList>
    </citation>
    <scope>NUCLEOTIDE SEQUENCE</scope>
    <source>
        <strain evidence="3">PB745_01</strain>
        <tissue evidence="3">Gill</tissue>
    </source>
</reference>
<gene>
    <name evidence="3" type="ORF">Pcinc_034515</name>
    <name evidence="2" type="ORF">Pcinc_039357</name>
</gene>
<evidence type="ECO:0000313" key="2">
    <source>
        <dbReference type="EMBL" id="KAK3854143.1"/>
    </source>
</evidence>